<dbReference type="EMBL" id="JAUMKJ010000003">
    <property type="protein sequence ID" value="MDO3675956.1"/>
    <property type="molecule type" value="Genomic_DNA"/>
</dbReference>
<sequence length="1277" mass="136722">MRTTKRIQAGAAPDMPGHLRFAEQIMRKYGFASRNYLGPQRLTLLEPGEGDYPAPHVSLVQFTLHLRLQLQLLKQEERDMLRSYRRTLHLLEKLARRHDASERKASSFSPAGRGAVSRIAAATSAAGTARADRKEGMALRSNVRGTKRAFASTPKPVEVQRHARANGKAAGVRSFADAGTVQPAPAEPMVHPAGPFHGRGTKETLALRKDYRLAERSGKRHVSGEQVQARRKPESKAMAVLRRRNTAAKVRDLRDERKRGLQQGPLPGEGRRSPLSERESYKPGQEKAFGQVLEWKRVALRQQPFPVMADDVLVQNVSRDRAVRSRLRSDNASSPFAADDKRRIVSDSRGGGTYVRAITAASPLDADDKRHRTLEGDGGRSTGWKDPGKAIVAGLPWLRPKGMSSSGIEALLRHRIGLFEAGSLYGDRTSDAWFDNGRAKGRRQTDAAPALEGRSSVLGPLRMIDSAKLLATSSMRNISDHDETVILSTAFLRRDLHDGVLMNRPWPGDFWSTATVLERGLRQKANAGLIYGWAPFPVQRKAGDQAALSILLPPPSSVSLPRDAEFVTRCPGRSSNKFGGSGFVPMLAGAVPSNGISAVGYADSARSAGSVPLRSQVPSSSGWLYHSRIAEAESAEMRAGSIVPARQEGAGLAAALPKRAAAKTGMPTINVSGANLISPIGLAIRLPIVEGLQLRPHSLPFGGGAAAIGPQIYAAGSIEAVRQRSVRRHQGSRSAPAPTSGKHDRHDAKDAVPGFAGEAVRGFTGGTVSGSANPVIRSSFTDGAGSVLAGTVHRSTPSVIRESVSRDWNSADVRRHAGVPAGHKKSRFLSVHSSMRYKSVSLGLEGRFSTFFPGVTDFAAVIAGKRGSLKHRAEKRTMRRHPAGSMLAMAPVAQFRAILSQHAEPGQAAIVFGPAVVQAMPGTSPRASASRASKLPQVRADWPFATLAGVPDASSPLTLHRPLQLNRSAAVAPRPSAVFATAPGVLLPGAPPRPLGLHPAQADAQRPPAIPASISSDFSPRKALLSLQFNQPQTFADRPSTVPANASGVLPSRRLHRPLQLNRSQVGTRGPSAMPANVPGVLSPRSKSSWLELHRSQTVASWLFALPARVSGVLSPRTASSLSEPNRSPAALQRLSATPASALAAQPPQTPIAPLPLHPAQRPPAVAAHAPGALTLRVPLQARTAQQPAKAAAVTSPSYRAARSEIEYHKKQKPDTRTVAKQAAAQAVSQVSAQLEAMQIELSTASQAALPDLDRFVDQVYRELENKIKFERQRSGL</sequence>
<feature type="compositionally biased region" description="Basic and acidic residues" evidence="1">
    <location>
        <begin position="249"/>
        <end position="259"/>
    </location>
</feature>
<organism evidence="2 3">
    <name type="scientific">Paenibacillus ehimensis</name>
    <dbReference type="NCBI Taxonomy" id="79264"/>
    <lineage>
        <taxon>Bacteria</taxon>
        <taxon>Bacillati</taxon>
        <taxon>Bacillota</taxon>
        <taxon>Bacilli</taxon>
        <taxon>Bacillales</taxon>
        <taxon>Paenibacillaceae</taxon>
        <taxon>Paenibacillus</taxon>
    </lineage>
</organism>
<name>A0ABT8V3E9_9BACL</name>
<proteinExistence type="predicted"/>
<dbReference type="RefSeq" id="WP_302877197.1">
    <property type="nucleotide sequence ID" value="NZ_JAUMKJ010000003.1"/>
</dbReference>
<feature type="region of interest" description="Disordered" evidence="1">
    <location>
        <begin position="124"/>
        <end position="156"/>
    </location>
</feature>
<gene>
    <name evidence="2" type="ORF">Q3C12_03000</name>
</gene>
<evidence type="ECO:0000313" key="2">
    <source>
        <dbReference type="EMBL" id="MDO3675956.1"/>
    </source>
</evidence>
<reference evidence="2" key="1">
    <citation type="submission" date="2023-07" db="EMBL/GenBank/DDBJ databases">
        <authorList>
            <person name="Aktuganov G."/>
            <person name="Boyko T."/>
            <person name="Delegan Y."/>
            <person name="Galimzianova N."/>
            <person name="Gilvanova E."/>
            <person name="Korobov V."/>
            <person name="Kuzmina L."/>
            <person name="Melentiev A."/>
            <person name="Milman P."/>
            <person name="Ryabova A."/>
            <person name="Stupak E."/>
            <person name="Yasakov T."/>
            <person name="Zharikova N."/>
            <person name="Zhurenko E."/>
        </authorList>
    </citation>
    <scope>NUCLEOTIDE SEQUENCE</scope>
    <source>
        <strain evidence="2">IB-739</strain>
    </source>
</reference>
<evidence type="ECO:0000256" key="1">
    <source>
        <dbReference type="SAM" id="MobiDB-lite"/>
    </source>
</evidence>
<accession>A0ABT8V3E9</accession>
<feature type="region of interest" description="Disordered" evidence="1">
    <location>
        <begin position="723"/>
        <end position="749"/>
    </location>
</feature>
<feature type="region of interest" description="Disordered" evidence="1">
    <location>
        <begin position="215"/>
        <end position="284"/>
    </location>
</feature>
<evidence type="ECO:0000313" key="3">
    <source>
        <dbReference type="Proteomes" id="UP001168883"/>
    </source>
</evidence>
<dbReference type="Proteomes" id="UP001168883">
    <property type="component" value="Unassembled WGS sequence"/>
</dbReference>
<keyword evidence="3" id="KW-1185">Reference proteome</keyword>
<comment type="caution">
    <text evidence="2">The sequence shown here is derived from an EMBL/GenBank/DDBJ whole genome shotgun (WGS) entry which is preliminary data.</text>
</comment>
<protein>
    <submittedName>
        <fullName evidence="2">Uncharacterized protein</fullName>
    </submittedName>
</protein>
<feature type="compositionally biased region" description="Basic and acidic residues" evidence="1">
    <location>
        <begin position="269"/>
        <end position="284"/>
    </location>
</feature>